<dbReference type="Proteomes" id="UP000194151">
    <property type="component" value="Chromosome"/>
</dbReference>
<dbReference type="AlphaFoldDB" id="A0A1W6YIG1"/>
<evidence type="ECO:0000259" key="6">
    <source>
        <dbReference type="SMART" id="SM00849"/>
    </source>
</evidence>
<dbReference type="InterPro" id="IPR051013">
    <property type="entry name" value="MBL_superfamily_lactonases"/>
</dbReference>
<name>A0A1W6YIG1_9BORD</name>
<feature type="domain" description="Metallo-beta-lactamase" evidence="6">
    <location>
        <begin position="36"/>
        <end position="236"/>
    </location>
</feature>
<comment type="similarity">
    <text evidence="2">Belongs to the metallo-beta-lactamase superfamily.</text>
</comment>
<dbReference type="SUPFAM" id="SSF56281">
    <property type="entry name" value="Metallo-hydrolase/oxidoreductase"/>
    <property type="match status" value="1"/>
</dbReference>
<dbReference type="GO" id="GO:0046872">
    <property type="term" value="F:metal ion binding"/>
    <property type="evidence" value="ECO:0007669"/>
    <property type="project" value="UniProtKB-KW"/>
</dbReference>
<dbReference type="CDD" id="cd07729">
    <property type="entry name" value="AHL_lactonase_MBL-fold"/>
    <property type="match status" value="1"/>
</dbReference>
<organism evidence="7 8">
    <name type="scientific">Bordetella genomosp. 8</name>
    <dbReference type="NCBI Taxonomy" id="1416806"/>
    <lineage>
        <taxon>Bacteria</taxon>
        <taxon>Pseudomonadati</taxon>
        <taxon>Pseudomonadota</taxon>
        <taxon>Betaproteobacteria</taxon>
        <taxon>Burkholderiales</taxon>
        <taxon>Alcaligenaceae</taxon>
        <taxon>Bordetella</taxon>
    </lineage>
</organism>
<evidence type="ECO:0000313" key="8">
    <source>
        <dbReference type="Proteomes" id="UP000194151"/>
    </source>
</evidence>
<dbReference type="SMART" id="SM00849">
    <property type="entry name" value="Lactamase_B"/>
    <property type="match status" value="1"/>
</dbReference>
<dbReference type="InterPro" id="IPR001279">
    <property type="entry name" value="Metallo-B-lactamas"/>
</dbReference>
<protein>
    <submittedName>
        <fullName evidence="7">MBL fold hydrolase</fullName>
    </submittedName>
</protein>
<proteinExistence type="inferred from homology"/>
<evidence type="ECO:0000256" key="3">
    <source>
        <dbReference type="ARBA" id="ARBA00022723"/>
    </source>
</evidence>
<keyword evidence="3" id="KW-0479">Metal-binding</keyword>
<dbReference type="InterPro" id="IPR036866">
    <property type="entry name" value="RibonucZ/Hydroxyglut_hydro"/>
</dbReference>
<keyword evidence="8" id="KW-1185">Reference proteome</keyword>
<evidence type="ECO:0000256" key="1">
    <source>
        <dbReference type="ARBA" id="ARBA00001947"/>
    </source>
</evidence>
<dbReference type="STRING" id="1416806.CAL12_07910"/>
<keyword evidence="4 7" id="KW-0378">Hydrolase</keyword>
<evidence type="ECO:0000313" key="7">
    <source>
        <dbReference type="EMBL" id="ARP80769.1"/>
    </source>
</evidence>
<dbReference type="KEGG" id="bgv:CAL12_07910"/>
<dbReference type="Pfam" id="PF00753">
    <property type="entry name" value="Lactamase_B"/>
    <property type="match status" value="1"/>
</dbReference>
<dbReference type="Gene3D" id="3.60.15.10">
    <property type="entry name" value="Ribonuclease Z/Hydroxyacylglutathione hydrolase-like"/>
    <property type="match status" value="1"/>
</dbReference>
<keyword evidence="5" id="KW-0862">Zinc</keyword>
<evidence type="ECO:0000256" key="4">
    <source>
        <dbReference type="ARBA" id="ARBA00022801"/>
    </source>
</evidence>
<dbReference type="GO" id="GO:0016787">
    <property type="term" value="F:hydrolase activity"/>
    <property type="evidence" value="ECO:0007669"/>
    <property type="project" value="UniProtKB-KW"/>
</dbReference>
<evidence type="ECO:0000256" key="5">
    <source>
        <dbReference type="ARBA" id="ARBA00022833"/>
    </source>
</evidence>
<dbReference type="EMBL" id="CP021108">
    <property type="protein sequence ID" value="ARP80769.1"/>
    <property type="molecule type" value="Genomic_DNA"/>
</dbReference>
<sequence length="264" mass="29782">MLPEYEVFAIKYGEHQRMASANFIGGDPHDGPMPMDYFVWLIRDGARVWVVDAGFDAEEARKRGRKLIHPMRDALKLMDVDVDAVRDLIVTHMHYDHVGNLASYPNATFHLQDREMEYATGRYMAHRCIAEAFNLRDVLQMVEQVYAGRVQFHDGDAEIAPGITVHRIGGHTRGLQVVRVHTARGWVVLASDASHYYRNMEEGRPFPAVFNVGEMLEGHRRLDALADSHAHIVPGHDPQVLLRYPPPSPALAGLVATLHVAPRQ</sequence>
<dbReference type="OrthoDB" id="5443440at2"/>
<dbReference type="PANTHER" id="PTHR42978">
    <property type="entry name" value="QUORUM-QUENCHING LACTONASE YTNP-RELATED-RELATED"/>
    <property type="match status" value="1"/>
</dbReference>
<accession>A0A1W6YIG1</accession>
<dbReference type="PANTHER" id="PTHR42978:SF7">
    <property type="entry name" value="METALLO-HYDROLASE RV2300C-RELATED"/>
    <property type="match status" value="1"/>
</dbReference>
<dbReference type="RefSeq" id="WP_086063990.1">
    <property type="nucleotide sequence ID" value="NZ_CP021108.1"/>
</dbReference>
<reference evidence="7 8" key="1">
    <citation type="submission" date="2017-05" db="EMBL/GenBank/DDBJ databases">
        <title>Complete and WGS of Bordetella genogroups.</title>
        <authorList>
            <person name="Spilker T."/>
            <person name="LiPuma J."/>
        </authorList>
    </citation>
    <scope>NUCLEOTIDE SEQUENCE [LARGE SCALE GENOMIC DNA]</scope>
    <source>
        <strain evidence="7 8">AU19157</strain>
    </source>
</reference>
<evidence type="ECO:0000256" key="2">
    <source>
        <dbReference type="ARBA" id="ARBA00007749"/>
    </source>
</evidence>
<comment type="cofactor">
    <cofactor evidence="1">
        <name>Zn(2+)</name>
        <dbReference type="ChEBI" id="CHEBI:29105"/>
    </cofactor>
</comment>
<gene>
    <name evidence="7" type="ORF">CAL12_07910</name>
</gene>